<evidence type="ECO:0000313" key="1">
    <source>
        <dbReference type="EMBL" id="DAD74208.1"/>
    </source>
</evidence>
<organism evidence="1">
    <name type="scientific">Herelleviridae sp. ct7M529</name>
    <dbReference type="NCBI Taxonomy" id="2826787"/>
    <lineage>
        <taxon>Viruses</taxon>
        <taxon>Duplodnaviria</taxon>
        <taxon>Heunggongvirae</taxon>
        <taxon>Uroviricota</taxon>
        <taxon>Caudoviricetes</taxon>
        <taxon>Herelleviridae</taxon>
    </lineage>
</organism>
<proteinExistence type="predicted"/>
<protein>
    <submittedName>
        <fullName evidence="1">Uncharacterized protein</fullName>
    </submittedName>
</protein>
<reference evidence="1" key="1">
    <citation type="journal article" date="2021" name="Proc. Natl. Acad. Sci. U.S.A.">
        <title>A Catalog of Tens of Thousands of Viruses from Human Metagenomes Reveals Hidden Associations with Chronic Diseases.</title>
        <authorList>
            <person name="Tisza M.J."/>
            <person name="Buck C.B."/>
        </authorList>
    </citation>
    <scope>NUCLEOTIDE SEQUENCE</scope>
    <source>
        <strain evidence="1">Ct7M529</strain>
    </source>
</reference>
<dbReference type="EMBL" id="BK014754">
    <property type="protein sequence ID" value="DAD74208.1"/>
    <property type="molecule type" value="Genomic_DNA"/>
</dbReference>
<name>A0A8S5LWC1_9CAUD</name>
<sequence length="163" mass="18409">MAENEQNVNEEVVTPSPEEVLVQMKENMVPKEEAAKWQQKYNELFRSVANGTFSGEDTKAPTETELKEAFLNNVKGLSDYSTSMLDKENIEKLLEFDSYLTAHGRRSAFASSDSLEDGRKAEQLRSFLSTASAQETERQISTWTIDHLNDNDGFDGESNRLFG</sequence>
<accession>A0A8S5LWC1</accession>